<keyword evidence="5 9" id="KW-1133">Transmembrane helix</keyword>
<protein>
    <recommendedName>
        <fullName evidence="8">Gustatory receptor</fullName>
    </recommendedName>
</protein>
<keyword evidence="8" id="KW-0807">Transducer</keyword>
<dbReference type="OrthoDB" id="5800391at2759"/>
<dbReference type="PIRSF" id="PIRSF038981">
    <property type="entry name" value="GRP"/>
    <property type="match status" value="1"/>
</dbReference>
<keyword evidence="7 8" id="KW-0675">Receptor</keyword>
<evidence type="ECO:0000256" key="2">
    <source>
        <dbReference type="ARBA" id="ARBA00005327"/>
    </source>
</evidence>
<dbReference type="GO" id="GO:0007165">
    <property type="term" value="P:signal transduction"/>
    <property type="evidence" value="ECO:0007669"/>
    <property type="project" value="UniProtKB-KW"/>
</dbReference>
<keyword evidence="11" id="KW-1185">Reference proteome</keyword>
<evidence type="ECO:0000256" key="4">
    <source>
        <dbReference type="ARBA" id="ARBA00022692"/>
    </source>
</evidence>
<name>A0A9J6CCZ6_POLVA</name>
<evidence type="ECO:0000256" key="8">
    <source>
        <dbReference type="PIRNR" id="PIRNR038981"/>
    </source>
</evidence>
<accession>A0A9J6CCZ6</accession>
<evidence type="ECO:0000256" key="5">
    <source>
        <dbReference type="ARBA" id="ARBA00022989"/>
    </source>
</evidence>
<keyword evidence="3" id="KW-1003">Cell membrane</keyword>
<feature type="transmembrane region" description="Helical" evidence="9">
    <location>
        <begin position="78"/>
        <end position="101"/>
    </location>
</feature>
<dbReference type="InterPro" id="IPR009318">
    <property type="entry name" value="Gustatory_rcpt"/>
</dbReference>
<comment type="subcellular location">
    <subcellularLocation>
        <location evidence="1">Cell membrane</location>
        <topology evidence="1">Multi-pass membrane protein</topology>
    </subcellularLocation>
</comment>
<feature type="transmembrane region" description="Helical" evidence="9">
    <location>
        <begin position="134"/>
        <end position="157"/>
    </location>
</feature>
<dbReference type="EMBL" id="JADBJN010000001">
    <property type="protein sequence ID" value="KAG5679797.1"/>
    <property type="molecule type" value="Genomic_DNA"/>
</dbReference>
<evidence type="ECO:0000313" key="10">
    <source>
        <dbReference type="EMBL" id="KAG5679797.1"/>
    </source>
</evidence>
<feature type="transmembrane region" description="Helical" evidence="9">
    <location>
        <begin position="307"/>
        <end position="327"/>
    </location>
</feature>
<dbReference type="AlphaFoldDB" id="A0A9J6CCZ6"/>
<feature type="transmembrane region" description="Helical" evidence="9">
    <location>
        <begin position="205"/>
        <end position="229"/>
    </location>
</feature>
<evidence type="ECO:0000256" key="3">
    <source>
        <dbReference type="ARBA" id="ARBA00022475"/>
    </source>
</evidence>
<evidence type="ECO:0000313" key="11">
    <source>
        <dbReference type="Proteomes" id="UP001107558"/>
    </source>
</evidence>
<comment type="similarity">
    <text evidence="2">Belongs to the insect chemoreceptor superfamily. Gustatory receptor (GR) family. Gr5a subfamily.</text>
</comment>
<comment type="caution">
    <text evidence="10">The sequence shown here is derived from an EMBL/GenBank/DDBJ whole genome shotgun (WGS) entry which is preliminary data.</text>
</comment>
<gene>
    <name evidence="10" type="ORF">PVAND_009335</name>
</gene>
<evidence type="ECO:0000256" key="6">
    <source>
        <dbReference type="ARBA" id="ARBA00023136"/>
    </source>
</evidence>
<dbReference type="GO" id="GO:0005886">
    <property type="term" value="C:plasma membrane"/>
    <property type="evidence" value="ECO:0007669"/>
    <property type="project" value="UniProtKB-SubCell"/>
</dbReference>
<evidence type="ECO:0000256" key="7">
    <source>
        <dbReference type="ARBA" id="ARBA00023170"/>
    </source>
</evidence>
<dbReference type="PANTHER" id="PTHR21421:SF35">
    <property type="entry name" value="GUSTATORY RECEPTOR FOR SUGAR TASTE 64B-RELATED"/>
    <property type="match status" value="1"/>
</dbReference>
<reference evidence="10" key="1">
    <citation type="submission" date="2021-03" db="EMBL/GenBank/DDBJ databases">
        <title>Chromosome level genome of the anhydrobiotic midge Polypedilum vanderplanki.</title>
        <authorList>
            <person name="Yoshida Y."/>
            <person name="Kikawada T."/>
            <person name="Gusev O."/>
        </authorList>
    </citation>
    <scope>NUCLEOTIDE SEQUENCE</scope>
    <source>
        <strain evidence="10">NIAS01</strain>
        <tissue evidence="10">Whole body or cell culture</tissue>
    </source>
</reference>
<feature type="transmembrane region" description="Helical" evidence="9">
    <location>
        <begin position="275"/>
        <end position="295"/>
    </location>
</feature>
<comment type="function">
    <text evidence="8">Plays a role in the sugar gustatory response.</text>
</comment>
<feature type="transmembrane region" description="Helical" evidence="9">
    <location>
        <begin position="50"/>
        <end position="72"/>
    </location>
</feature>
<evidence type="ECO:0000256" key="9">
    <source>
        <dbReference type="SAM" id="Phobius"/>
    </source>
</evidence>
<keyword evidence="6 9" id="KW-0472">Membrane</keyword>
<dbReference type="Proteomes" id="UP001107558">
    <property type="component" value="Chromosome 1"/>
</dbReference>
<dbReference type="GO" id="GO:0033041">
    <property type="term" value="F:sweet taste receptor activity"/>
    <property type="evidence" value="ECO:0007669"/>
    <property type="project" value="TreeGrafter"/>
</dbReference>
<keyword evidence="4 9" id="KW-0812">Transmembrane</keyword>
<dbReference type="PANTHER" id="PTHR21421">
    <property type="entry name" value="GUSTATORY RECEPTOR"/>
    <property type="match status" value="1"/>
</dbReference>
<evidence type="ECO:0000256" key="1">
    <source>
        <dbReference type="ARBA" id="ARBA00004651"/>
    </source>
</evidence>
<proteinExistence type="inferred from homology"/>
<sequence>MKTETKNKSFQKSIGPVLTFGQVFAMLPVDNITSDVNEDKLQFRWISFKTIYAIIFLVLGSIESCLASRRIFVIGFSIIYVETFLFYVISMAKSFMIFRLATKWKEIMRRWSENEKVFLSAPYEIKGWSLRTKLTVVFCIMVFGVFSEHLFFLAYAINNNYLQVTYCNPKSNIFWDNFLSRYRPHIRHFIKYSPYQLPLYEWVNLLQAFAFSYTDIFIMLMAIGITTRFNQYIQLFRKIISNDKIRREIIWRNLRIDYIHLVELTKFIDKHISGLVLISTGHNMLTMILKFYSAFKPSNVDILNAVYFWFFLTFLTCRTLSVLLLSASINEAAKKPMEYIRNIPNKEWNVELKRLFDIILMESPTIGFSGKQLFFVTRGMILTMIGTIITFEIILLDEIPSSKENLCDFID</sequence>
<organism evidence="10 11">
    <name type="scientific">Polypedilum vanderplanki</name>
    <name type="common">Sleeping chironomid midge</name>
    <dbReference type="NCBI Taxonomy" id="319348"/>
    <lineage>
        <taxon>Eukaryota</taxon>
        <taxon>Metazoa</taxon>
        <taxon>Ecdysozoa</taxon>
        <taxon>Arthropoda</taxon>
        <taxon>Hexapoda</taxon>
        <taxon>Insecta</taxon>
        <taxon>Pterygota</taxon>
        <taxon>Neoptera</taxon>
        <taxon>Endopterygota</taxon>
        <taxon>Diptera</taxon>
        <taxon>Nematocera</taxon>
        <taxon>Chironomoidea</taxon>
        <taxon>Chironomidae</taxon>
        <taxon>Chironominae</taxon>
        <taxon>Polypedilum</taxon>
        <taxon>Polypedilum</taxon>
    </lineage>
</organism>
<feature type="transmembrane region" description="Helical" evidence="9">
    <location>
        <begin position="373"/>
        <end position="396"/>
    </location>
</feature>
<dbReference type="Pfam" id="PF06151">
    <property type="entry name" value="Trehalose_recp"/>
    <property type="match status" value="1"/>
</dbReference>